<dbReference type="NCBIfam" id="NF047388">
    <property type="entry name" value="SA1320_fam"/>
    <property type="match status" value="1"/>
</dbReference>
<reference evidence="1" key="1">
    <citation type="submission" date="2024-06" db="EMBL/GenBank/DDBJ databases">
        <authorList>
            <person name="Fan A."/>
            <person name="Zhang F.Y."/>
            <person name="Zhang L."/>
        </authorList>
    </citation>
    <scope>NUCLEOTIDE SEQUENCE</scope>
    <source>
        <strain evidence="1">Y61</strain>
    </source>
</reference>
<evidence type="ECO:0000313" key="1">
    <source>
        <dbReference type="EMBL" id="XCJ16891.1"/>
    </source>
</evidence>
<name>A0AAU8IFD5_9BACL</name>
<dbReference type="AlphaFoldDB" id="A0AAU8IFD5"/>
<dbReference type="SUPFAM" id="SSF53474">
    <property type="entry name" value="alpha/beta-Hydrolases"/>
    <property type="match status" value="1"/>
</dbReference>
<accession>A0AAU8IFD5</accession>
<dbReference type="EMBL" id="CP159510">
    <property type="protein sequence ID" value="XCJ16891.1"/>
    <property type="molecule type" value="Genomic_DNA"/>
</dbReference>
<proteinExistence type="predicted"/>
<organism evidence="1">
    <name type="scientific">Sporolactobacillus sp. Y61</name>
    <dbReference type="NCBI Taxonomy" id="3160863"/>
    <lineage>
        <taxon>Bacteria</taxon>
        <taxon>Bacillati</taxon>
        <taxon>Bacillota</taxon>
        <taxon>Bacilli</taxon>
        <taxon>Bacillales</taxon>
        <taxon>Sporolactobacillaceae</taxon>
        <taxon>Sporolactobacillus</taxon>
    </lineage>
</organism>
<protein>
    <recommendedName>
        <fullName evidence="2">DUF2974 domain-containing protein</fullName>
    </recommendedName>
</protein>
<evidence type="ECO:0008006" key="2">
    <source>
        <dbReference type="Google" id="ProtNLM"/>
    </source>
</evidence>
<sequence length="697" mass="77521">MSVTANMIKSTANDKDLVELAGFHAYKVHDMDTSIYVNKTRYYIVDNIQDETGLNAMTVQNIKSGEFTIVYQGTQMKSEYGMQDMLTNVQLLSNYDPAQLQAARDYFEDMNEKYGVQSVCGNSLGGALANTVGVHYPEVKAVTLNPAILPEGQVKADQNYANVTNYFSKYDGLTRGEEALNLNDRFPGNIYRINNGIPHFSRAFGSNHTGYIGDSPDNQSINVGIEGQPGYGKIYIAADDHIVTSIWSGEPLYRSGSWERISINQESITALSDALKNGVIGRIGYVVEYINHATEIVIDVKARMPARLNELQRKFEDILENSFGNTSWFKGITTGGYVTKGIIDHLIHLLSQAETYCLYIEKTVKNRPDKLLEYMTIRTFHVGDQLREAQKILRNVKMEIDDLVNFADKFTREVIPRLLADEARGLADAVVDELYNHFQIVGQNKDQLLAQLVKFQKQVQAVGDQFQSADQSLAQGINQGSLQSGSVTIPTADHTQLKSSSDLPYGVNTKERHLNGSMTRLSASINRAITPLSTLLTGHLWALETITEATSATVKAASYGVWYSSPPAILIGLFTDWDDRLRLQVKQALKPLDEFANTIEGLRTGINHLKANVPALIQQYKPFIDQAIFDSNNYSYVALYNTAASDILDETALLFQDIVYQLSGQEAKSITALCETSRSVLKNIQLLHEDVSRAAIP</sequence>
<dbReference type="InterPro" id="IPR029058">
    <property type="entry name" value="AB_hydrolase_fold"/>
</dbReference>
<dbReference type="RefSeq" id="WP_353948250.1">
    <property type="nucleotide sequence ID" value="NZ_CP159510.1"/>
</dbReference>
<gene>
    <name evidence="1" type="ORF">ABNN70_14870</name>
</gene>